<evidence type="ECO:0000313" key="2">
    <source>
        <dbReference type="EMBL" id="GAI09758.1"/>
    </source>
</evidence>
<reference evidence="2" key="1">
    <citation type="journal article" date="2014" name="Front. Microbiol.">
        <title>High frequency of phylogenetically diverse reductive dehalogenase-homologous genes in deep subseafloor sedimentary metagenomes.</title>
        <authorList>
            <person name="Kawai M."/>
            <person name="Futagami T."/>
            <person name="Toyoda A."/>
            <person name="Takaki Y."/>
            <person name="Nishi S."/>
            <person name="Hori S."/>
            <person name="Arai W."/>
            <person name="Tsubouchi T."/>
            <person name="Morono Y."/>
            <person name="Uchiyama I."/>
            <person name="Ito T."/>
            <person name="Fujiyama A."/>
            <person name="Inagaki F."/>
            <person name="Takami H."/>
        </authorList>
    </citation>
    <scope>NUCLEOTIDE SEQUENCE</scope>
    <source>
        <strain evidence="2">Expedition CK06-06</strain>
    </source>
</reference>
<feature type="domain" description="Metallo-beta-lactamase" evidence="1">
    <location>
        <begin position="1"/>
        <end position="111"/>
    </location>
</feature>
<dbReference type="SUPFAM" id="SSF56281">
    <property type="entry name" value="Metallo-hydrolase/oxidoreductase"/>
    <property type="match status" value="1"/>
</dbReference>
<dbReference type="InterPro" id="IPR050114">
    <property type="entry name" value="UPF0173_UPF0282_UlaG_hydrolase"/>
</dbReference>
<dbReference type="PANTHER" id="PTHR43546">
    <property type="entry name" value="UPF0173 METAL-DEPENDENT HYDROLASE MJ1163-RELATED"/>
    <property type="match status" value="1"/>
</dbReference>
<dbReference type="InterPro" id="IPR001279">
    <property type="entry name" value="Metallo-B-lactamas"/>
</dbReference>
<sequence>MDIGGSTEIDGITIHMTFAAHLTELYGEEWLSEEKMLPGAGAAGYVIETENGVRVYFAGDTGLFTDMRMIGEIYNPNIALLPIGGKYNMGPKLASIAAKLIRPEIVIPMHYNTYPIIKQDTKVLEDYIKNSIPGVKLVVLKPGGKFEYSNT</sequence>
<evidence type="ECO:0000259" key="1">
    <source>
        <dbReference type="Pfam" id="PF12706"/>
    </source>
</evidence>
<comment type="caution">
    <text evidence="2">The sequence shown here is derived from an EMBL/GenBank/DDBJ whole genome shotgun (WGS) entry which is preliminary data.</text>
</comment>
<dbReference type="InterPro" id="IPR036866">
    <property type="entry name" value="RibonucZ/Hydroxyglut_hydro"/>
</dbReference>
<proteinExistence type="predicted"/>
<dbReference type="AlphaFoldDB" id="X1KSS0"/>
<protein>
    <recommendedName>
        <fullName evidence="1">Metallo-beta-lactamase domain-containing protein</fullName>
    </recommendedName>
</protein>
<dbReference type="EMBL" id="BARV01010239">
    <property type="protein sequence ID" value="GAI09758.1"/>
    <property type="molecule type" value="Genomic_DNA"/>
</dbReference>
<dbReference type="Gene3D" id="3.60.15.10">
    <property type="entry name" value="Ribonuclease Z/Hydroxyacylglutathione hydrolase-like"/>
    <property type="match status" value="1"/>
</dbReference>
<dbReference type="PANTHER" id="PTHR43546:SF3">
    <property type="entry name" value="UPF0173 METAL-DEPENDENT HYDROLASE MJ1163"/>
    <property type="match status" value="1"/>
</dbReference>
<name>X1KSS0_9ZZZZ</name>
<gene>
    <name evidence="2" type="ORF">S06H3_19891</name>
</gene>
<accession>X1KSS0</accession>
<dbReference type="Pfam" id="PF12706">
    <property type="entry name" value="Lactamase_B_2"/>
    <property type="match status" value="1"/>
</dbReference>
<organism evidence="2">
    <name type="scientific">marine sediment metagenome</name>
    <dbReference type="NCBI Taxonomy" id="412755"/>
    <lineage>
        <taxon>unclassified sequences</taxon>
        <taxon>metagenomes</taxon>
        <taxon>ecological metagenomes</taxon>
    </lineage>
</organism>